<name>A0ABT6H8P1_9BACI</name>
<feature type="non-terminal residue" evidence="1">
    <location>
        <position position="1"/>
    </location>
</feature>
<organism evidence="1 2">
    <name type="scientific">Ectobacillus antri</name>
    <dbReference type="NCBI Taxonomy" id="2486280"/>
    <lineage>
        <taxon>Bacteria</taxon>
        <taxon>Bacillati</taxon>
        <taxon>Bacillota</taxon>
        <taxon>Bacilli</taxon>
        <taxon>Bacillales</taxon>
        <taxon>Bacillaceae</taxon>
        <taxon>Ectobacillus</taxon>
    </lineage>
</organism>
<sequence>GTPPAFILSQDQTLHKSVCLAKINVDVLYFVQFSKNYVSLISDFHNISFVNLNVKHFFVFHFSHSLIGDEDKFTILITLQSTPF</sequence>
<evidence type="ECO:0000313" key="2">
    <source>
        <dbReference type="Proteomes" id="UP001218246"/>
    </source>
</evidence>
<reference evidence="1 2" key="1">
    <citation type="submission" date="2023-04" db="EMBL/GenBank/DDBJ databases">
        <title>Ectobacillus antri isolated from activated sludge.</title>
        <authorList>
            <person name="Yan P."/>
            <person name="Liu X."/>
        </authorList>
    </citation>
    <scope>NUCLEOTIDE SEQUENCE [LARGE SCALE GENOMIC DNA]</scope>
    <source>
        <strain evidence="1 2">C18H</strain>
    </source>
</reference>
<evidence type="ECO:0000313" key="1">
    <source>
        <dbReference type="EMBL" id="MDG5754841.1"/>
    </source>
</evidence>
<protein>
    <submittedName>
        <fullName evidence="1">Uncharacterized protein</fullName>
    </submittedName>
</protein>
<keyword evidence="2" id="KW-1185">Reference proteome</keyword>
<dbReference type="Proteomes" id="UP001218246">
    <property type="component" value="Unassembled WGS sequence"/>
</dbReference>
<comment type="caution">
    <text evidence="1">The sequence shown here is derived from an EMBL/GenBank/DDBJ whole genome shotgun (WGS) entry which is preliminary data.</text>
</comment>
<proteinExistence type="predicted"/>
<dbReference type="RefSeq" id="WP_278335636.1">
    <property type="nucleotide sequence ID" value="NZ_JARULN010000014.1"/>
</dbReference>
<dbReference type="EMBL" id="JARULN010000014">
    <property type="protein sequence ID" value="MDG5754841.1"/>
    <property type="molecule type" value="Genomic_DNA"/>
</dbReference>
<gene>
    <name evidence="1" type="ORF">P6P90_12810</name>
</gene>
<accession>A0ABT6H8P1</accession>